<protein>
    <recommendedName>
        <fullName evidence="3">AB hydrolase-1 domain-containing protein</fullName>
    </recommendedName>
</protein>
<dbReference type="PANTHER" id="PTHR11005">
    <property type="entry name" value="LYSOSOMAL ACID LIPASE-RELATED"/>
    <property type="match status" value="1"/>
</dbReference>
<dbReference type="EMBL" id="JAQIZT010000012">
    <property type="protein sequence ID" value="KAJ6977088.1"/>
    <property type="molecule type" value="Genomic_DNA"/>
</dbReference>
<dbReference type="AlphaFoldDB" id="A0AAD6M197"/>
<dbReference type="Gene3D" id="3.40.50.1820">
    <property type="entry name" value="alpha/beta hydrolase"/>
    <property type="match status" value="2"/>
</dbReference>
<dbReference type="FunFam" id="3.40.50.1820:FF:000119">
    <property type="entry name" value="Alpha/beta hydrolase family protein"/>
    <property type="match status" value="1"/>
</dbReference>
<keyword evidence="2" id="KW-1185">Reference proteome</keyword>
<dbReference type="Proteomes" id="UP001164929">
    <property type="component" value="Chromosome 12"/>
</dbReference>
<evidence type="ECO:0008006" key="3">
    <source>
        <dbReference type="Google" id="ProtNLM"/>
    </source>
</evidence>
<comment type="caution">
    <text evidence="1">The sequence shown here is derived from an EMBL/GenBank/DDBJ whole genome shotgun (WGS) entry which is preliminary data.</text>
</comment>
<name>A0AAD6M197_9ROSI</name>
<organism evidence="1 2">
    <name type="scientific">Populus alba x Populus x berolinensis</name>
    <dbReference type="NCBI Taxonomy" id="444605"/>
    <lineage>
        <taxon>Eukaryota</taxon>
        <taxon>Viridiplantae</taxon>
        <taxon>Streptophyta</taxon>
        <taxon>Embryophyta</taxon>
        <taxon>Tracheophyta</taxon>
        <taxon>Spermatophyta</taxon>
        <taxon>Magnoliopsida</taxon>
        <taxon>eudicotyledons</taxon>
        <taxon>Gunneridae</taxon>
        <taxon>Pentapetalae</taxon>
        <taxon>rosids</taxon>
        <taxon>fabids</taxon>
        <taxon>Malpighiales</taxon>
        <taxon>Salicaceae</taxon>
        <taxon>Saliceae</taxon>
        <taxon>Populus</taxon>
    </lineage>
</organism>
<dbReference type="SUPFAM" id="SSF53474">
    <property type="entry name" value="alpha/beta-Hydrolases"/>
    <property type="match status" value="1"/>
</dbReference>
<proteinExistence type="predicted"/>
<gene>
    <name evidence="1" type="ORF">NC653_029089</name>
</gene>
<sequence>MVQIYHLPSISACHIHYFYYYYYYYINKCKTQNLKNIKQFFFWQNNNKAMAVYQLDIRPATGIAGVAALYHLKNSATSDPRPNILRIGSSARNITRPGNGLAMTKNAEKNNKKPDTCTADELHYVTVSNSEWKLALWRYLPSPKAKPRNHPLLLLSGVGTNAIGYDLSPESSFARSMSNQGFDTWTLEVRGSGLSALVGDHGEEIVSKSKKSQSKLSETLVRLSERFLGYFDEGRNSFIAGQIRDLSQKLVNIIEGQQSVAPQIFGFSENFSTALEEFLKQLDLIEKYDWDFDHYLKDDLPAVIGYIRTECRPKDGKLLAIGHSMGGILLYALLSRCCFQGKDSGLASVVTLGSSLDYSSSKSSLKLLLPVADPAKAFNVPIIPLGALLSAVHTFASRPPYVLSWLNPQISAPGMMHPELLEKLVLNNFCLW</sequence>
<accession>A0AAD6M197</accession>
<reference evidence="1" key="1">
    <citation type="journal article" date="2023" name="Mol. Ecol. Resour.">
        <title>Chromosome-level genome assembly of a triploid poplar Populus alba 'Berolinensis'.</title>
        <authorList>
            <person name="Chen S."/>
            <person name="Yu Y."/>
            <person name="Wang X."/>
            <person name="Wang S."/>
            <person name="Zhang T."/>
            <person name="Zhou Y."/>
            <person name="He R."/>
            <person name="Meng N."/>
            <person name="Wang Y."/>
            <person name="Liu W."/>
            <person name="Liu Z."/>
            <person name="Liu J."/>
            <person name="Guo Q."/>
            <person name="Huang H."/>
            <person name="Sederoff R.R."/>
            <person name="Wang G."/>
            <person name="Qu G."/>
            <person name="Chen S."/>
        </authorList>
    </citation>
    <scope>NUCLEOTIDE SEQUENCE</scope>
    <source>
        <strain evidence="1">SC-2020</strain>
    </source>
</reference>
<evidence type="ECO:0000313" key="2">
    <source>
        <dbReference type="Proteomes" id="UP001164929"/>
    </source>
</evidence>
<dbReference type="InterPro" id="IPR029058">
    <property type="entry name" value="AB_hydrolase_fold"/>
</dbReference>
<evidence type="ECO:0000313" key="1">
    <source>
        <dbReference type="EMBL" id="KAJ6977088.1"/>
    </source>
</evidence>